<organism evidence="2 3">
    <name type="scientific">Bombus impatiens</name>
    <name type="common">Bumblebee</name>
    <dbReference type="NCBI Taxonomy" id="132113"/>
    <lineage>
        <taxon>Eukaryota</taxon>
        <taxon>Metazoa</taxon>
        <taxon>Ecdysozoa</taxon>
        <taxon>Arthropoda</taxon>
        <taxon>Hexapoda</taxon>
        <taxon>Insecta</taxon>
        <taxon>Pterygota</taxon>
        <taxon>Neoptera</taxon>
        <taxon>Endopterygota</taxon>
        <taxon>Hymenoptera</taxon>
        <taxon>Apocrita</taxon>
        <taxon>Aculeata</taxon>
        <taxon>Apoidea</taxon>
        <taxon>Anthophila</taxon>
        <taxon>Apidae</taxon>
        <taxon>Bombus</taxon>
        <taxon>Pyrobombus</taxon>
    </lineage>
</organism>
<protein>
    <submittedName>
        <fullName evidence="3">Uncharacterized protein LOC117152334 isoform X1</fullName>
    </submittedName>
</protein>
<dbReference type="GeneID" id="117152334"/>
<evidence type="ECO:0000313" key="3">
    <source>
        <dbReference type="RefSeq" id="XP_033179607.1"/>
    </source>
</evidence>
<feature type="region of interest" description="Disordered" evidence="1">
    <location>
        <begin position="1"/>
        <end position="26"/>
    </location>
</feature>
<name>A0A6P8LKJ1_BOMIM</name>
<accession>A0A6P8LKJ1</accession>
<keyword evidence="2" id="KW-1185">Reference proteome</keyword>
<dbReference type="Proteomes" id="UP000515180">
    <property type="component" value="Unplaced"/>
</dbReference>
<reference evidence="3" key="1">
    <citation type="submission" date="2025-08" db="UniProtKB">
        <authorList>
            <consortium name="RefSeq"/>
        </authorList>
    </citation>
    <scope>IDENTIFICATION</scope>
</reference>
<proteinExistence type="predicted"/>
<sequence length="182" mass="20907">MAVEDENQIFHLPSHSVAHSNPSLRQYPAGGVPSSALQQGPQGFGLLKGHLQSQSHNEDYQTGYRRFRVTDNPSPHQASDQHQHVVCWSRQCRFRARFVVENTTSYVRFQKTGSKTDPCCNSLSLHLSALFSFSSATSSLIWTFQTFIHARSVINYCKAKKRRAIRHIIIMKMRCYYLFAWI</sequence>
<dbReference type="RefSeq" id="XP_033179607.1">
    <property type="nucleotide sequence ID" value="XM_033323716.1"/>
</dbReference>
<evidence type="ECO:0000313" key="2">
    <source>
        <dbReference type="Proteomes" id="UP000515180"/>
    </source>
</evidence>
<dbReference type="AlphaFoldDB" id="A0A6P8LKJ1"/>
<evidence type="ECO:0000256" key="1">
    <source>
        <dbReference type="SAM" id="MobiDB-lite"/>
    </source>
</evidence>
<gene>
    <name evidence="3" type="primary">LOC117152334</name>
</gene>